<evidence type="ECO:0000313" key="3">
    <source>
        <dbReference type="Proteomes" id="UP000327013"/>
    </source>
</evidence>
<feature type="domain" description="Prion-inhibition and propagation HeLo" evidence="1">
    <location>
        <begin position="5"/>
        <end position="168"/>
    </location>
</feature>
<dbReference type="InterPro" id="IPR038305">
    <property type="entry name" value="HeLo_sf"/>
</dbReference>
<dbReference type="Gene3D" id="1.20.120.1020">
    <property type="entry name" value="Prion-inhibition and propagation, HeLo domain"/>
    <property type="match status" value="1"/>
</dbReference>
<gene>
    <name evidence="2" type="ORF">FH972_026634</name>
</gene>
<dbReference type="InterPro" id="IPR011009">
    <property type="entry name" value="Kinase-like_dom_sf"/>
</dbReference>
<reference evidence="2 3" key="1">
    <citation type="submission" date="2019-06" db="EMBL/GenBank/DDBJ databases">
        <title>A chromosomal-level reference genome of Carpinus fangiana (Coryloideae, Betulaceae).</title>
        <authorList>
            <person name="Yang X."/>
            <person name="Wang Z."/>
            <person name="Zhang L."/>
            <person name="Hao G."/>
            <person name="Liu J."/>
            <person name="Yang Y."/>
        </authorList>
    </citation>
    <scope>NUCLEOTIDE SEQUENCE [LARGE SCALE GENOMIC DNA]</scope>
    <source>
        <strain evidence="2">Cfa_2016G</strain>
        <tissue evidence="2">Leaf</tissue>
    </source>
</reference>
<accession>A0A5N6L4K6</accession>
<evidence type="ECO:0000259" key="1">
    <source>
        <dbReference type="Pfam" id="PF14479"/>
    </source>
</evidence>
<dbReference type="OrthoDB" id="1911848at2759"/>
<dbReference type="PANTHER" id="PTHR37542">
    <property type="entry name" value="HELO DOMAIN-CONTAINING PROTEIN-RELATED"/>
    <property type="match status" value="1"/>
</dbReference>
<sequence length="596" mass="66622">MAEVIAGIGFAFQAYSSLVEVYKVLSALHGLDKEAPVLLWKLRMQQVRFEVFGRHWGLDKPGFNAFIEEEGLLGIITTTLSSMKQTFEDGSKLDKVYGVQIPQSGIALISSNASTASDEDSIKSKKFGLGTRFRWVLRDKARFETLIVDLKDYNDGLHSLLRLREAAVLENLAQSMLLHGATTPQSSQSLSQASMETASIQGSSTVVSKRVSSQVLYQQLQKSVQTKRFLLEPPVPAAQGLLQTRSMTLDQGLVRYAPLNSPSDVRLLAEVMPVVISGSSDREPTPAVIDWRNTNVDDGVKKKVLHRLDRLAELLSDKIPKPDDLRVLECLGYFEDAHAPRHGIVHRLPAGSAIRAPVTLYDLMARQHERVPDLNERFDLARALSTSILRLHDCGWLHTSFRSSNVIFFHQQHVERSDQEIASAAWGSIDFKQPYLIGLSYAKPTNPEEVTLEQSQSTLEHSLYRDPALVVQNGASIDDLEKERVRQQMRHDYYSLGIVLLEIGLWDQITTFWKPKYTRQSFLDKLQSSYVPKLGPKMGAVYRDVVLRLLTMSIVLSHQSVTSKGGSGDATIFDADEQTQNTADWSIATELLKCSA</sequence>
<dbReference type="InterPro" id="IPR029498">
    <property type="entry name" value="HeLo_dom"/>
</dbReference>
<proteinExistence type="predicted"/>
<dbReference type="Pfam" id="PF14479">
    <property type="entry name" value="HeLo"/>
    <property type="match status" value="1"/>
</dbReference>
<keyword evidence="3" id="KW-1185">Reference proteome</keyword>
<dbReference type="Gene3D" id="1.10.510.10">
    <property type="entry name" value="Transferase(Phosphotransferase) domain 1"/>
    <property type="match status" value="1"/>
</dbReference>
<dbReference type="Proteomes" id="UP000327013">
    <property type="component" value="Unassembled WGS sequence"/>
</dbReference>
<dbReference type="EMBL" id="VIBQ01000101">
    <property type="protein sequence ID" value="KAB8766474.1"/>
    <property type="molecule type" value="Genomic_DNA"/>
</dbReference>
<comment type="caution">
    <text evidence="2">The sequence shown here is derived from an EMBL/GenBank/DDBJ whole genome shotgun (WGS) entry which is preliminary data.</text>
</comment>
<dbReference type="SUPFAM" id="SSF56112">
    <property type="entry name" value="Protein kinase-like (PK-like)"/>
    <property type="match status" value="1"/>
</dbReference>
<protein>
    <recommendedName>
        <fullName evidence="1">Prion-inhibition and propagation HeLo domain-containing protein</fullName>
    </recommendedName>
</protein>
<name>A0A5N6L4K6_9ROSI</name>
<evidence type="ECO:0000313" key="2">
    <source>
        <dbReference type="EMBL" id="KAB8766474.1"/>
    </source>
</evidence>
<dbReference type="AlphaFoldDB" id="A0A5N6L4K6"/>
<organism evidence="2 3">
    <name type="scientific">Carpinus fangiana</name>
    <dbReference type="NCBI Taxonomy" id="176857"/>
    <lineage>
        <taxon>Eukaryota</taxon>
        <taxon>Viridiplantae</taxon>
        <taxon>Streptophyta</taxon>
        <taxon>Embryophyta</taxon>
        <taxon>Tracheophyta</taxon>
        <taxon>Spermatophyta</taxon>
        <taxon>Magnoliopsida</taxon>
        <taxon>eudicotyledons</taxon>
        <taxon>Gunneridae</taxon>
        <taxon>Pentapetalae</taxon>
        <taxon>rosids</taxon>
        <taxon>fabids</taxon>
        <taxon>Fagales</taxon>
        <taxon>Betulaceae</taxon>
        <taxon>Carpinus</taxon>
    </lineage>
</organism>